<dbReference type="AlphaFoldDB" id="A0AAW0ITS9"/>
<accession>A0AAW0ITS9</accession>
<evidence type="ECO:0000313" key="1">
    <source>
        <dbReference type="EMBL" id="KAK7817709.1"/>
    </source>
</evidence>
<dbReference type="EMBL" id="PKMF04000866">
    <property type="protein sequence ID" value="KAK7817709.1"/>
    <property type="molecule type" value="Genomic_DNA"/>
</dbReference>
<gene>
    <name evidence="1" type="ORF">CFP56_042463</name>
</gene>
<organism evidence="1 2">
    <name type="scientific">Quercus suber</name>
    <name type="common">Cork oak</name>
    <dbReference type="NCBI Taxonomy" id="58331"/>
    <lineage>
        <taxon>Eukaryota</taxon>
        <taxon>Viridiplantae</taxon>
        <taxon>Streptophyta</taxon>
        <taxon>Embryophyta</taxon>
        <taxon>Tracheophyta</taxon>
        <taxon>Spermatophyta</taxon>
        <taxon>Magnoliopsida</taxon>
        <taxon>eudicotyledons</taxon>
        <taxon>Gunneridae</taxon>
        <taxon>Pentapetalae</taxon>
        <taxon>rosids</taxon>
        <taxon>fabids</taxon>
        <taxon>Fagales</taxon>
        <taxon>Fagaceae</taxon>
        <taxon>Quercus</taxon>
    </lineage>
</organism>
<keyword evidence="2" id="KW-1185">Reference proteome</keyword>
<proteinExistence type="predicted"/>
<comment type="caution">
    <text evidence="1">The sequence shown here is derived from an EMBL/GenBank/DDBJ whole genome shotgun (WGS) entry which is preliminary data.</text>
</comment>
<dbReference type="Proteomes" id="UP000237347">
    <property type="component" value="Unassembled WGS sequence"/>
</dbReference>
<evidence type="ECO:0000313" key="2">
    <source>
        <dbReference type="Proteomes" id="UP000237347"/>
    </source>
</evidence>
<sequence>MIDAGTPIKVKLSSAKSFSCPCRFLLANLPGLHYGLPRNKNVYKKPRFLTFPNLFLQAPDSRILASDEGPGHCGGAGTEKL</sequence>
<name>A0AAW0ITS9_QUESU</name>
<reference evidence="1 2" key="1">
    <citation type="journal article" date="2018" name="Sci. Data">
        <title>The draft genome sequence of cork oak.</title>
        <authorList>
            <person name="Ramos A.M."/>
            <person name="Usie A."/>
            <person name="Barbosa P."/>
            <person name="Barros P.M."/>
            <person name="Capote T."/>
            <person name="Chaves I."/>
            <person name="Simoes F."/>
            <person name="Abreu I."/>
            <person name="Carrasquinho I."/>
            <person name="Faro C."/>
            <person name="Guimaraes J.B."/>
            <person name="Mendonca D."/>
            <person name="Nobrega F."/>
            <person name="Rodrigues L."/>
            <person name="Saibo N.J.M."/>
            <person name="Varela M.C."/>
            <person name="Egas C."/>
            <person name="Matos J."/>
            <person name="Miguel C.M."/>
            <person name="Oliveira M.M."/>
            <person name="Ricardo C.P."/>
            <person name="Goncalves S."/>
        </authorList>
    </citation>
    <scope>NUCLEOTIDE SEQUENCE [LARGE SCALE GENOMIC DNA]</scope>
    <source>
        <strain evidence="2">cv. HL8</strain>
    </source>
</reference>
<protein>
    <submittedName>
        <fullName evidence="1">Uncharacterized protein</fullName>
    </submittedName>
</protein>